<dbReference type="GO" id="GO:0003677">
    <property type="term" value="F:DNA binding"/>
    <property type="evidence" value="ECO:0007669"/>
    <property type="project" value="UniProtKB-KW"/>
</dbReference>
<comment type="caution">
    <text evidence="3">The sequence shown here is derived from an EMBL/GenBank/DDBJ whole genome shotgun (WGS) entry which is preliminary data.</text>
</comment>
<dbReference type="Pfam" id="PF08279">
    <property type="entry name" value="HTH_11"/>
    <property type="match status" value="1"/>
</dbReference>
<dbReference type="Pfam" id="PF13280">
    <property type="entry name" value="WYL"/>
    <property type="match status" value="1"/>
</dbReference>
<evidence type="ECO:0000259" key="1">
    <source>
        <dbReference type="Pfam" id="PF08279"/>
    </source>
</evidence>
<dbReference type="InterPro" id="IPR036388">
    <property type="entry name" value="WH-like_DNA-bd_sf"/>
</dbReference>
<dbReference type="PANTHER" id="PTHR34580:SF3">
    <property type="entry name" value="PROTEIN PAFB"/>
    <property type="match status" value="1"/>
</dbReference>
<dbReference type="RefSeq" id="WP_057678154.1">
    <property type="nucleotide sequence ID" value="NZ_CP041382.1"/>
</dbReference>
<dbReference type="PANTHER" id="PTHR34580">
    <property type="match status" value="1"/>
</dbReference>
<keyword evidence="3" id="KW-0238">DNA-binding</keyword>
<dbReference type="Proteomes" id="UP000050546">
    <property type="component" value="Unassembled WGS sequence"/>
</dbReference>
<evidence type="ECO:0000313" key="4">
    <source>
        <dbReference type="Proteomes" id="UP000050546"/>
    </source>
</evidence>
<evidence type="ECO:0000259" key="2">
    <source>
        <dbReference type="Pfam" id="PF13280"/>
    </source>
</evidence>
<name>A0A1V9HBH7_9XANT</name>
<feature type="domain" description="Helix-turn-helix type 11" evidence="1">
    <location>
        <begin position="6"/>
        <end position="59"/>
    </location>
</feature>
<proteinExistence type="predicted"/>
<dbReference type="PROSITE" id="PS52050">
    <property type="entry name" value="WYL"/>
    <property type="match status" value="1"/>
</dbReference>
<dbReference type="EMBL" id="JPYI02000047">
    <property type="protein sequence ID" value="OQP80144.1"/>
    <property type="molecule type" value="Genomic_DNA"/>
</dbReference>
<evidence type="ECO:0000313" key="3">
    <source>
        <dbReference type="EMBL" id="OQP80144.1"/>
    </source>
</evidence>
<dbReference type="SUPFAM" id="SSF46785">
    <property type="entry name" value="Winged helix' DNA-binding domain"/>
    <property type="match status" value="1"/>
</dbReference>
<gene>
    <name evidence="3" type="ORF">IM53_008750</name>
</gene>
<dbReference type="InterPro" id="IPR051534">
    <property type="entry name" value="CBASS_pafABC_assoc_protein"/>
</dbReference>
<dbReference type="InterPro" id="IPR036390">
    <property type="entry name" value="WH_DNA-bd_sf"/>
</dbReference>
<dbReference type="InterPro" id="IPR013196">
    <property type="entry name" value="HTH_11"/>
</dbReference>
<feature type="domain" description="WYL" evidence="2">
    <location>
        <begin position="138"/>
        <end position="203"/>
    </location>
</feature>
<dbReference type="STRING" id="1437877.GCA_001564415_00059"/>
<reference evidence="3 4" key="2">
    <citation type="journal article" date="2017" name="Plant Pathol.">
        <title>Pathogenicity and virulence gene content of Xanthomonas strains infecting Araceae, formerly known as Xanthomonas axonopodis pv. dieffenbachiae.</title>
        <authorList>
            <person name="Constantin E.C."/>
            <person name="Haegeman A."/>
            <person name="Van Vaerenbergh J."/>
            <person name="Baeyen S."/>
            <person name="Van Malderghem C."/>
            <person name="Maes M."/>
            <person name="Cottyn B."/>
        </authorList>
    </citation>
    <scope>NUCLEOTIDE SEQUENCE [LARGE SCALE GENOMIC DNA]</scope>
    <source>
        <strain evidence="3 4">LMG 25940</strain>
    </source>
</reference>
<organism evidence="3 4">
    <name type="scientific">Xanthomonas phaseoli pv. dieffenbachiae</name>
    <dbReference type="NCBI Taxonomy" id="92828"/>
    <lineage>
        <taxon>Bacteria</taxon>
        <taxon>Pseudomonadati</taxon>
        <taxon>Pseudomonadota</taxon>
        <taxon>Gammaproteobacteria</taxon>
        <taxon>Lysobacterales</taxon>
        <taxon>Lysobacteraceae</taxon>
        <taxon>Xanthomonas</taxon>
    </lineage>
</organism>
<dbReference type="AlphaFoldDB" id="A0A1V9HBH7"/>
<protein>
    <submittedName>
        <fullName evidence="3">DNA-binding protein</fullName>
    </submittedName>
</protein>
<accession>A0A1V9HBH7</accession>
<sequence length="232" mass="26280">MSRSQRLFDILEVLRRSSTPVSGAALASETGTSLRTLYRDVTELQALGANIEGEAGIGYVLKHGYVLPTMSFTEDELHALIMGAQWVTRQTDPDLALAARNAIGKIGAVIAPEMKHRLHDEQGYVGRQSSAPPATIDFKSLRRALREQRKIEIAYVDDTGSTSTRRIWPILIGFIESRRFLAAWCELRNDFRLFRLDRVAQATILDERYTEARSQLLKRWRTQNGFRTNDLS</sequence>
<reference evidence="3 4" key="1">
    <citation type="journal article" date="2016" name="Plant Pathol.">
        <title>Genetic characterization of strains named as Xanthomonas axonopodis pv. dieffenbachiae leads to a taxonomic revision of the X. axonopodis species complex.</title>
        <authorList>
            <person name="Constantin E.C."/>
            <person name="Cleenwerck I."/>
            <person name="Maes M."/>
            <person name="Baeyen S."/>
            <person name="Van Malderghem C."/>
            <person name="De Vos P."/>
            <person name="Cottyn B."/>
        </authorList>
    </citation>
    <scope>NUCLEOTIDE SEQUENCE [LARGE SCALE GENOMIC DNA]</scope>
    <source>
        <strain evidence="3 4">LMG 25940</strain>
    </source>
</reference>
<dbReference type="InterPro" id="IPR026881">
    <property type="entry name" value="WYL_dom"/>
</dbReference>
<dbReference type="Gene3D" id="1.10.10.10">
    <property type="entry name" value="Winged helix-like DNA-binding domain superfamily/Winged helix DNA-binding domain"/>
    <property type="match status" value="1"/>
</dbReference>